<dbReference type="HOGENOM" id="CLU_069356_43_0_11"/>
<keyword evidence="2 4" id="KW-0238">DNA-binding</keyword>
<name>F6EEC7_HOYSD</name>
<dbReference type="GO" id="GO:0003700">
    <property type="term" value="F:DNA-binding transcription factor activity"/>
    <property type="evidence" value="ECO:0007669"/>
    <property type="project" value="TreeGrafter"/>
</dbReference>
<protein>
    <submittedName>
        <fullName evidence="6">Transcriptional regulator, TetR family</fullName>
    </submittedName>
</protein>
<dbReference type="SUPFAM" id="SSF46689">
    <property type="entry name" value="Homeodomain-like"/>
    <property type="match status" value="1"/>
</dbReference>
<dbReference type="InterPro" id="IPR009057">
    <property type="entry name" value="Homeodomain-like_sf"/>
</dbReference>
<dbReference type="Pfam" id="PF00440">
    <property type="entry name" value="TetR_N"/>
    <property type="match status" value="1"/>
</dbReference>
<dbReference type="Gene3D" id="1.10.10.60">
    <property type="entry name" value="Homeodomain-like"/>
    <property type="match status" value="1"/>
</dbReference>
<dbReference type="STRING" id="443218.AS9A_0119"/>
<dbReference type="InterPro" id="IPR050109">
    <property type="entry name" value="HTH-type_TetR-like_transc_reg"/>
</dbReference>
<dbReference type="Proteomes" id="UP000009235">
    <property type="component" value="Chromosome"/>
</dbReference>
<feature type="DNA-binding region" description="H-T-H motif" evidence="4">
    <location>
        <begin position="23"/>
        <end position="42"/>
    </location>
</feature>
<reference evidence="6 7" key="1">
    <citation type="journal article" date="2011" name="J. Bacteriol.">
        <title>Complete genome sequence of Amycolicicoccus subflavus DQS3-9A1T, an actinomycete isolated from crude oil-polluted soil.</title>
        <authorList>
            <person name="Cai M."/>
            <person name="Chen W.M."/>
            <person name="Nie Y."/>
            <person name="Chi C.Q."/>
            <person name="Wang Y.N."/>
            <person name="Tang Y.Q."/>
            <person name="Li G.Y."/>
            <person name="Wu X.L."/>
        </authorList>
    </citation>
    <scope>NUCLEOTIDE SEQUENCE [LARGE SCALE GENOMIC DNA]</scope>
    <source>
        <strain evidence="7">DSM 45089 / DQS3-9A1</strain>
    </source>
</reference>
<evidence type="ECO:0000256" key="3">
    <source>
        <dbReference type="ARBA" id="ARBA00023163"/>
    </source>
</evidence>
<dbReference type="KEGG" id="asd:AS9A_0119"/>
<dbReference type="Pfam" id="PF13305">
    <property type="entry name" value="TetR_C_33"/>
    <property type="match status" value="1"/>
</dbReference>
<dbReference type="PANTHER" id="PTHR30055">
    <property type="entry name" value="HTH-TYPE TRANSCRIPTIONAL REGULATOR RUTR"/>
    <property type="match status" value="1"/>
</dbReference>
<accession>F6EEC7</accession>
<dbReference type="InterPro" id="IPR036271">
    <property type="entry name" value="Tet_transcr_reg_TetR-rel_C_sf"/>
</dbReference>
<organism evidence="6 7">
    <name type="scientific">Hoyosella subflava (strain DSM 45089 / JCM 17490 / NBRC 109087 / DQS3-9A1)</name>
    <name type="common">Amycolicicoccus subflavus</name>
    <dbReference type="NCBI Taxonomy" id="443218"/>
    <lineage>
        <taxon>Bacteria</taxon>
        <taxon>Bacillati</taxon>
        <taxon>Actinomycetota</taxon>
        <taxon>Actinomycetes</taxon>
        <taxon>Mycobacteriales</taxon>
        <taxon>Hoyosellaceae</taxon>
        <taxon>Hoyosella</taxon>
    </lineage>
</organism>
<keyword evidence="1" id="KW-0805">Transcription regulation</keyword>
<evidence type="ECO:0000313" key="7">
    <source>
        <dbReference type="Proteomes" id="UP000009235"/>
    </source>
</evidence>
<dbReference type="PROSITE" id="PS50977">
    <property type="entry name" value="HTH_TETR_2"/>
    <property type="match status" value="1"/>
</dbReference>
<dbReference type="PANTHER" id="PTHR30055:SF239">
    <property type="entry name" value="TRANSCRIPTIONAL REGULATORY PROTEIN"/>
    <property type="match status" value="1"/>
</dbReference>
<dbReference type="InterPro" id="IPR025996">
    <property type="entry name" value="MT1864/Rv1816-like_C"/>
</dbReference>
<dbReference type="GO" id="GO:0000976">
    <property type="term" value="F:transcription cis-regulatory region binding"/>
    <property type="evidence" value="ECO:0007669"/>
    <property type="project" value="TreeGrafter"/>
</dbReference>
<dbReference type="Gene3D" id="1.10.357.10">
    <property type="entry name" value="Tetracycline Repressor, domain 2"/>
    <property type="match status" value="1"/>
</dbReference>
<evidence type="ECO:0000256" key="2">
    <source>
        <dbReference type="ARBA" id="ARBA00023125"/>
    </source>
</evidence>
<keyword evidence="7" id="KW-1185">Reference proteome</keyword>
<keyword evidence="3" id="KW-0804">Transcription</keyword>
<dbReference type="EMBL" id="CP002786">
    <property type="protein sequence ID" value="AEF38579.1"/>
    <property type="molecule type" value="Genomic_DNA"/>
</dbReference>
<evidence type="ECO:0000313" key="6">
    <source>
        <dbReference type="EMBL" id="AEF38579.1"/>
    </source>
</evidence>
<dbReference type="PRINTS" id="PR00455">
    <property type="entry name" value="HTHTETR"/>
</dbReference>
<evidence type="ECO:0000256" key="1">
    <source>
        <dbReference type="ARBA" id="ARBA00023015"/>
    </source>
</evidence>
<dbReference type="AlphaFoldDB" id="F6EEC7"/>
<sequence>MRAREITDCARRLLEAHGWEYVTMRVLAAELGIKAPSLYKHFRGREALRAALISDGLAETGQRLFAAITEEHSIAALLHAYRQLARESPSMYRLATSGEMPRADLPDGLEEWAGSPFFLVTGDPYDAQALWSFAHGMSILEIDNRYPPGSELDRTWERGIRAFTNSLRAE</sequence>
<dbReference type="eggNOG" id="COG1309">
    <property type="taxonomic scope" value="Bacteria"/>
</dbReference>
<gene>
    <name evidence="6" type="ordered locus">AS9A_0119</name>
</gene>
<evidence type="ECO:0000256" key="4">
    <source>
        <dbReference type="PROSITE-ProRule" id="PRU00335"/>
    </source>
</evidence>
<dbReference type="InterPro" id="IPR001647">
    <property type="entry name" value="HTH_TetR"/>
</dbReference>
<feature type="domain" description="HTH tetR-type" evidence="5">
    <location>
        <begin position="1"/>
        <end position="60"/>
    </location>
</feature>
<dbReference type="SUPFAM" id="SSF48498">
    <property type="entry name" value="Tetracyclin repressor-like, C-terminal domain"/>
    <property type="match status" value="1"/>
</dbReference>
<proteinExistence type="predicted"/>
<evidence type="ECO:0000259" key="5">
    <source>
        <dbReference type="PROSITE" id="PS50977"/>
    </source>
</evidence>